<protein>
    <submittedName>
        <fullName evidence="1">Uncharacterized protein</fullName>
    </submittedName>
</protein>
<accession>A0A6C0DJQ4</accession>
<sequence length="213" mass="24889">MTDKPHSKDISGLENINEIYENSQIKNWIKLIPIDKTVAFEDFTDKSYFKQVADIILDTEIDEKKNGKKKRNTLIKLANCNEETIKQKREWVYIMVINGRVVKIGGTRDGIKGRFGSYLCGHHIPEHGKSGKASETNKYVYNTLYFYSKLGCEIKLYGYQLPDEEIIRNVFGKEIRIRVQTYHSYESVLIDNYKKNYGFIPFLCDNCDPDYKE</sequence>
<proteinExistence type="predicted"/>
<organism evidence="1">
    <name type="scientific">viral metagenome</name>
    <dbReference type="NCBI Taxonomy" id="1070528"/>
    <lineage>
        <taxon>unclassified sequences</taxon>
        <taxon>metagenomes</taxon>
        <taxon>organismal metagenomes</taxon>
    </lineage>
</organism>
<dbReference type="Gene3D" id="3.40.1440.50">
    <property type="match status" value="1"/>
</dbReference>
<dbReference type="AlphaFoldDB" id="A0A6C0DJQ4"/>
<evidence type="ECO:0000313" key="1">
    <source>
        <dbReference type="EMBL" id="QHT17168.1"/>
    </source>
</evidence>
<dbReference type="EMBL" id="MN739632">
    <property type="protein sequence ID" value="QHT17168.1"/>
    <property type="molecule type" value="Genomic_DNA"/>
</dbReference>
<reference evidence="1" key="1">
    <citation type="journal article" date="2020" name="Nature">
        <title>Giant virus diversity and host interactions through global metagenomics.</title>
        <authorList>
            <person name="Schulz F."/>
            <person name="Roux S."/>
            <person name="Paez-Espino D."/>
            <person name="Jungbluth S."/>
            <person name="Walsh D.A."/>
            <person name="Denef V.J."/>
            <person name="McMahon K.D."/>
            <person name="Konstantinidis K.T."/>
            <person name="Eloe-Fadrosh E.A."/>
            <person name="Kyrpides N.C."/>
            <person name="Woyke T."/>
        </authorList>
    </citation>
    <scope>NUCLEOTIDE SEQUENCE</scope>
    <source>
        <strain evidence="1">GVMAG-M-3300023174-24</strain>
    </source>
</reference>
<name>A0A6C0DJQ4_9ZZZZ</name>